<dbReference type="EMBL" id="CAHIKZ030001218">
    <property type="protein sequence ID" value="CAE1256697.1"/>
    <property type="molecule type" value="Genomic_DNA"/>
</dbReference>
<feature type="transmembrane region" description="Helical" evidence="1">
    <location>
        <begin position="107"/>
        <end position="128"/>
    </location>
</feature>
<organism evidence="2 3">
    <name type="scientific">Acanthosepion pharaonis</name>
    <name type="common">Pharaoh cuttlefish</name>
    <name type="synonym">Sepia pharaonis</name>
    <dbReference type="NCBI Taxonomy" id="158019"/>
    <lineage>
        <taxon>Eukaryota</taxon>
        <taxon>Metazoa</taxon>
        <taxon>Spiralia</taxon>
        <taxon>Lophotrochozoa</taxon>
        <taxon>Mollusca</taxon>
        <taxon>Cephalopoda</taxon>
        <taxon>Coleoidea</taxon>
        <taxon>Decapodiformes</taxon>
        <taxon>Sepiida</taxon>
        <taxon>Sepiina</taxon>
        <taxon>Sepiidae</taxon>
        <taxon>Acanthosepion</taxon>
    </lineage>
</organism>
<keyword evidence="3" id="KW-1185">Reference proteome</keyword>
<evidence type="ECO:0000313" key="3">
    <source>
        <dbReference type="Proteomes" id="UP000597762"/>
    </source>
</evidence>
<protein>
    <submittedName>
        <fullName evidence="2">Uncharacterized protein</fullName>
    </submittedName>
</protein>
<dbReference type="AlphaFoldDB" id="A0A812C692"/>
<reference evidence="2" key="1">
    <citation type="submission" date="2021-01" db="EMBL/GenBank/DDBJ databases">
        <authorList>
            <person name="Li R."/>
            <person name="Bekaert M."/>
        </authorList>
    </citation>
    <scope>NUCLEOTIDE SEQUENCE</scope>
    <source>
        <strain evidence="2">Farmed</strain>
    </source>
</reference>
<sequence length="285" mass="33127">MTKHQKLRQCHKNSKWQGGVISTHQQLRKDYNNTLNICPRLSFSFAFSLYIFLSLVYSLAFFLSCLDPFAAPSFSHYVSHSISHSLFISLYFLSFLCTYLLQSSSCYMSLFASLCYFLLTSRLFLSLFSSQCLHYSKSSFVRVLPICLFSSFFKVWFLQFYLSFSQLNLSSAANRNNTFNSHPIFLASIFFSFFRSFLFIFLPAHTFPSPFIPISVLFIRFLYSSWLSLLLLHFSLPLSLSLSLSHPYILPISPLSSSSLSLFSLFFPHTFMFFLIFFISSFSLW</sequence>
<feature type="transmembrane region" description="Helical" evidence="1">
    <location>
        <begin position="140"/>
        <end position="164"/>
    </location>
</feature>
<feature type="transmembrane region" description="Helical" evidence="1">
    <location>
        <begin position="82"/>
        <end position="101"/>
    </location>
</feature>
<keyword evidence="1" id="KW-0812">Transmembrane</keyword>
<dbReference type="Proteomes" id="UP000597762">
    <property type="component" value="Unassembled WGS sequence"/>
</dbReference>
<feature type="transmembrane region" description="Helical" evidence="1">
    <location>
        <begin position="184"/>
        <end position="205"/>
    </location>
</feature>
<proteinExistence type="predicted"/>
<keyword evidence="1" id="KW-0472">Membrane</keyword>
<feature type="transmembrane region" description="Helical" evidence="1">
    <location>
        <begin position="260"/>
        <end position="284"/>
    </location>
</feature>
<gene>
    <name evidence="2" type="ORF">SPHA_30320</name>
</gene>
<accession>A0A812C692</accession>
<feature type="transmembrane region" description="Helical" evidence="1">
    <location>
        <begin position="49"/>
        <end position="70"/>
    </location>
</feature>
<feature type="transmembrane region" description="Helical" evidence="1">
    <location>
        <begin position="217"/>
        <end position="240"/>
    </location>
</feature>
<comment type="caution">
    <text evidence="2">The sequence shown here is derived from an EMBL/GenBank/DDBJ whole genome shotgun (WGS) entry which is preliminary data.</text>
</comment>
<name>A0A812C692_ACAPH</name>
<evidence type="ECO:0000256" key="1">
    <source>
        <dbReference type="SAM" id="Phobius"/>
    </source>
</evidence>
<keyword evidence="1" id="KW-1133">Transmembrane helix</keyword>
<evidence type="ECO:0000313" key="2">
    <source>
        <dbReference type="EMBL" id="CAE1256697.1"/>
    </source>
</evidence>